<protein>
    <recommendedName>
        <fullName evidence="4">MarR family transcriptional regulator</fullName>
    </recommendedName>
</protein>
<evidence type="ECO:0000313" key="3">
    <source>
        <dbReference type="Proteomes" id="UP001404104"/>
    </source>
</evidence>
<proteinExistence type="predicted"/>
<comment type="caution">
    <text evidence="2">The sequence shown here is derived from an EMBL/GenBank/DDBJ whole genome shotgun (WGS) entry which is preliminary data.</text>
</comment>
<dbReference type="RefSeq" id="WP_345865135.1">
    <property type="nucleotide sequence ID" value="NZ_JBDIMF010000004.1"/>
</dbReference>
<evidence type="ECO:0000256" key="1">
    <source>
        <dbReference type="SAM" id="MobiDB-lite"/>
    </source>
</evidence>
<dbReference type="EMBL" id="JBDIMF010000004">
    <property type="protein sequence ID" value="MEN2787074.1"/>
    <property type="molecule type" value="Genomic_DNA"/>
</dbReference>
<reference evidence="2 3" key="1">
    <citation type="submission" date="2024-05" db="EMBL/GenBank/DDBJ databases">
        <authorList>
            <person name="Liu Q."/>
            <person name="Xin Y.-H."/>
        </authorList>
    </citation>
    <scope>NUCLEOTIDE SEQUENCE [LARGE SCALE GENOMIC DNA]</scope>
    <source>
        <strain evidence="2 3">CGMCC 1.15349</strain>
    </source>
</reference>
<name>A0ABU9XTC8_9SPHN</name>
<dbReference type="Proteomes" id="UP001404104">
    <property type="component" value="Unassembled WGS sequence"/>
</dbReference>
<feature type="region of interest" description="Disordered" evidence="1">
    <location>
        <begin position="1"/>
        <end position="25"/>
    </location>
</feature>
<evidence type="ECO:0008006" key="4">
    <source>
        <dbReference type="Google" id="ProtNLM"/>
    </source>
</evidence>
<dbReference type="SUPFAM" id="SSF46785">
    <property type="entry name" value="Winged helix' DNA-binding domain"/>
    <property type="match status" value="1"/>
</dbReference>
<dbReference type="InterPro" id="IPR036388">
    <property type="entry name" value="WH-like_DNA-bd_sf"/>
</dbReference>
<dbReference type="InterPro" id="IPR036390">
    <property type="entry name" value="WH_DNA-bd_sf"/>
</dbReference>
<accession>A0ABU9XTC8</accession>
<sequence length="130" mass="13745">MPDNAPKAGWHGAERIGAAGSGRPTAHDTATRMLAFNTARLAAFAPHGLIVSDAAWDVLLALFVAQERGLRLTIATLCDELPMPRASTLRWVRALHASGLLQEDDRSAGLTAAARLTPAADAALRGLIER</sequence>
<keyword evidence="3" id="KW-1185">Reference proteome</keyword>
<gene>
    <name evidence="2" type="ORF">ABC969_11655</name>
</gene>
<evidence type="ECO:0000313" key="2">
    <source>
        <dbReference type="EMBL" id="MEN2787074.1"/>
    </source>
</evidence>
<dbReference type="Gene3D" id="1.10.10.10">
    <property type="entry name" value="Winged helix-like DNA-binding domain superfamily/Winged helix DNA-binding domain"/>
    <property type="match status" value="1"/>
</dbReference>
<organism evidence="2 3">
    <name type="scientific">Sphingomonas qilianensis</name>
    <dbReference type="NCBI Taxonomy" id="1736690"/>
    <lineage>
        <taxon>Bacteria</taxon>
        <taxon>Pseudomonadati</taxon>
        <taxon>Pseudomonadota</taxon>
        <taxon>Alphaproteobacteria</taxon>
        <taxon>Sphingomonadales</taxon>
        <taxon>Sphingomonadaceae</taxon>
        <taxon>Sphingomonas</taxon>
    </lineage>
</organism>